<dbReference type="AlphaFoldDB" id="Q17655"/>
<gene>
    <name evidence="1 3" type="ORF">C05C9.2</name>
    <name evidence="1" type="ORF">CELE_C05C9.2</name>
</gene>
<evidence type="ECO:0000313" key="3">
    <source>
        <dbReference type="WormBase" id="C05C9.2"/>
    </source>
</evidence>
<dbReference type="Proteomes" id="UP000001940">
    <property type="component" value="Chromosome X"/>
</dbReference>
<dbReference type="OrthoDB" id="5872417at2759"/>
<dbReference type="KEGG" id="cel:CELE_C05C9.2"/>
<accession>Q17655</accession>
<organism evidence="1 2">
    <name type="scientific">Caenorhabditis elegans</name>
    <dbReference type="NCBI Taxonomy" id="6239"/>
    <lineage>
        <taxon>Eukaryota</taxon>
        <taxon>Metazoa</taxon>
        <taxon>Ecdysozoa</taxon>
        <taxon>Nematoda</taxon>
        <taxon>Chromadorea</taxon>
        <taxon>Rhabditida</taxon>
        <taxon>Rhabditina</taxon>
        <taxon>Rhabditomorpha</taxon>
        <taxon>Rhabditoidea</taxon>
        <taxon>Rhabditidae</taxon>
        <taxon>Peloderinae</taxon>
        <taxon>Caenorhabditis</taxon>
    </lineage>
</organism>
<dbReference type="UCSC" id="C05C9.2">
    <property type="organism name" value="c. elegans"/>
</dbReference>
<dbReference type="eggNOG" id="ENOG502THW7">
    <property type="taxonomic scope" value="Eukaryota"/>
</dbReference>
<protein>
    <submittedName>
        <fullName evidence="1">Uncharacterized protein</fullName>
    </submittedName>
</protein>
<dbReference type="GeneID" id="181303"/>
<dbReference type="Bgee" id="WBGene00007326">
    <property type="expression patterns" value="Expressed in embryo and 2 other cell types or tissues"/>
</dbReference>
<dbReference type="PaxDb" id="6239-C05C9.2"/>
<reference evidence="1 2" key="1">
    <citation type="journal article" date="1998" name="Science">
        <title>Genome sequence of the nematode C. elegans: a platform for investigating biology.</title>
        <authorList>
            <consortium name="The C. elegans sequencing consortium"/>
            <person name="Sulson J.E."/>
            <person name="Waterston R."/>
        </authorList>
    </citation>
    <scope>NUCLEOTIDE SEQUENCE [LARGE SCALE GENOMIC DNA]</scope>
    <source>
        <strain evidence="1 2">Bristol N2</strain>
    </source>
</reference>
<dbReference type="EMBL" id="BX284606">
    <property type="protein sequence ID" value="CAA91970.2"/>
    <property type="molecule type" value="Genomic_DNA"/>
</dbReference>
<keyword evidence="2" id="KW-1185">Reference proteome</keyword>
<dbReference type="CTD" id="181303"/>
<sequence>MYREMLHQGIQLYCEIWPCDRECGKFHERFINTTKLRRMKTMSESVDHQIPMTNGKSKTKGVFEEIMEMAARKDSQNFIEVPLPSLPEEFQSLTLGSKKRAKRQSTKDADTTMIFFDNPVWDDAKFRQELLDSDEERYSIGDAPYIMDDDDTLDDILRDTYHESASNPIEHYQTDETILSSDDENDYSTLDLRQQANGSFRSPKLLVPSLRSPDAKYEGSILDL</sequence>
<dbReference type="PIR" id="T18953">
    <property type="entry name" value="T18953"/>
</dbReference>
<dbReference type="RefSeq" id="NP_509862.2">
    <property type="nucleotide sequence ID" value="NM_077461.5"/>
</dbReference>
<evidence type="ECO:0000313" key="1">
    <source>
        <dbReference type="EMBL" id="CAA91970.2"/>
    </source>
</evidence>
<evidence type="ECO:0000313" key="2">
    <source>
        <dbReference type="Proteomes" id="UP000001940"/>
    </source>
</evidence>
<dbReference type="FunCoup" id="Q17655">
    <property type="interactions" value="387"/>
</dbReference>
<dbReference type="OMA" id="WDDAKFR"/>
<proteinExistence type="predicted"/>
<dbReference type="WormBase" id="C05C9.2">
    <property type="protein sequence ID" value="CE31405"/>
    <property type="gene ID" value="WBGene00007326"/>
</dbReference>
<dbReference type="HOGENOM" id="CLU_1246326_0_0_1"/>
<name>Q17655_CAEEL</name>
<dbReference type="InParanoid" id="Q17655"/>
<dbReference type="AGR" id="WB:WBGene00007326"/>